<feature type="domain" description="Thiamine pyrophosphate enzyme N-terminal TPP-binding" evidence="6">
    <location>
        <begin position="4"/>
        <end position="119"/>
    </location>
</feature>
<dbReference type="InterPro" id="IPR047211">
    <property type="entry name" value="POXB-like"/>
</dbReference>
<dbReference type="InterPro" id="IPR047212">
    <property type="entry name" value="TPP_POXB-like"/>
</dbReference>
<dbReference type="GO" id="GO:0000287">
    <property type="term" value="F:magnesium ion binding"/>
    <property type="evidence" value="ECO:0007669"/>
    <property type="project" value="InterPro"/>
</dbReference>
<gene>
    <name evidence="7" type="ORF">CVT23_08065</name>
</gene>
<evidence type="ECO:0000259" key="4">
    <source>
        <dbReference type="Pfam" id="PF00205"/>
    </source>
</evidence>
<dbReference type="CDD" id="cd07039">
    <property type="entry name" value="TPP_PYR_POX"/>
    <property type="match status" value="1"/>
</dbReference>
<feature type="domain" description="Thiamine pyrophosphate enzyme central" evidence="4">
    <location>
        <begin position="200"/>
        <end position="330"/>
    </location>
</feature>
<accession>A0A2M9G3V8</accession>
<evidence type="ECO:0000256" key="2">
    <source>
        <dbReference type="ARBA" id="ARBA00023052"/>
    </source>
</evidence>
<name>A0A2M9G3V8_9PROT</name>
<reference evidence="7 8" key="1">
    <citation type="submission" date="2017-11" db="EMBL/GenBank/DDBJ databases">
        <title>Draft genome sequence of Rhizobiales bacterium SY3-13.</title>
        <authorList>
            <person name="Sun C."/>
        </authorList>
    </citation>
    <scope>NUCLEOTIDE SEQUENCE [LARGE SCALE GENOMIC DNA]</scope>
    <source>
        <strain evidence="7 8">SY3-13</strain>
    </source>
</reference>
<evidence type="ECO:0000313" key="7">
    <source>
        <dbReference type="EMBL" id="PJK30366.1"/>
    </source>
</evidence>
<dbReference type="InterPro" id="IPR047210">
    <property type="entry name" value="TPP_PYR_POXB-like"/>
</dbReference>
<dbReference type="InterPro" id="IPR011766">
    <property type="entry name" value="TPP_enzyme_TPP-bd"/>
</dbReference>
<comment type="caution">
    <text evidence="7">The sequence shown here is derived from an EMBL/GenBank/DDBJ whole genome shotgun (WGS) entry which is preliminary data.</text>
</comment>
<dbReference type="InterPro" id="IPR012000">
    <property type="entry name" value="Thiamin_PyroP_enz_cen_dom"/>
</dbReference>
<dbReference type="Pfam" id="PF00205">
    <property type="entry name" value="TPP_enzyme_M"/>
    <property type="match status" value="1"/>
</dbReference>
<keyword evidence="8" id="KW-1185">Reference proteome</keyword>
<dbReference type="GO" id="GO:0019752">
    <property type="term" value="P:carboxylic acid metabolic process"/>
    <property type="evidence" value="ECO:0007669"/>
    <property type="project" value="UniProtKB-ARBA"/>
</dbReference>
<evidence type="ECO:0000256" key="3">
    <source>
        <dbReference type="RuleBase" id="RU362132"/>
    </source>
</evidence>
<proteinExistence type="inferred from homology"/>
<dbReference type="GO" id="GO:0030976">
    <property type="term" value="F:thiamine pyrophosphate binding"/>
    <property type="evidence" value="ECO:0007669"/>
    <property type="project" value="InterPro"/>
</dbReference>
<dbReference type="Pfam" id="PF02776">
    <property type="entry name" value="TPP_enzyme_N"/>
    <property type="match status" value="1"/>
</dbReference>
<comment type="similarity">
    <text evidence="1 3">Belongs to the TPP enzyme family.</text>
</comment>
<evidence type="ECO:0000259" key="5">
    <source>
        <dbReference type="Pfam" id="PF02775"/>
    </source>
</evidence>
<dbReference type="RefSeq" id="WP_109795561.1">
    <property type="nucleotide sequence ID" value="NZ_PHIG01000029.1"/>
</dbReference>
<dbReference type="EMBL" id="PHIG01000029">
    <property type="protein sequence ID" value="PJK30366.1"/>
    <property type="molecule type" value="Genomic_DNA"/>
</dbReference>
<dbReference type="PANTHER" id="PTHR42981">
    <property type="entry name" value="PYRUVATE DEHYDROGENASE [UBIQUINONE]"/>
    <property type="match status" value="1"/>
</dbReference>
<dbReference type="OrthoDB" id="4494979at2"/>
<keyword evidence="2 3" id="KW-0786">Thiamine pyrophosphate</keyword>
<sequence length="591" mass="64390">MAKTVADFMLERLRDWGVERVYGYSGEGIGGILSAVERADGDGPDFIQPRHEEEAAFMACAHAKYTGEVGVCMSTSGPGAIHLLNGLYDAKLDHQPVVAIVGQQPRPALGGDFLQEVDLPALFKDVAHEYVHMCASPEQIRHLLDRAFRIAKGYRTVTALIVPVDVQEADAVEEPPRAHGTMHSGAGYTPGVVTPDQAQLERAAAVLNEGEKVAMFVGAGALGAGDEVMEIADILGAGVAKALLGRAAVGDDEPGVTGQSGLLGTKPSWELVRDCDTFFMIGSGFPYAQFLPKEGHARGVQIDIDPAMLSLRYPMEVNLQGDAGTTLRALKPLLQRKTDRKWRRKVEDNIDDWWKGAEKRAHQKADPVDPQLLFWELSSRLPDDVILSADSGTSTNWFARALKVRRGMKASLSGTLATMCPAVPYTSAAKFCYPDRPAIGFIGDGAMQMLGLNALITIARYWRQWEDPRTIICVLNNGDLNQVTWELRAQAKTPKVEETQDVPAFDYAHYAGTLGLKGIRIEKPEDIAPAWDSALAADRPVVIDALVDPTVPTLPSHITRSQAKSYVRALMKGDPEARAIIWHSLERGLTR</sequence>
<dbReference type="InterPro" id="IPR029035">
    <property type="entry name" value="DHS-like_NAD/FAD-binding_dom"/>
</dbReference>
<dbReference type="PANTHER" id="PTHR42981:SF2">
    <property type="entry name" value="PYRUVATE DEHYDROGENASE [UBIQUINONE]"/>
    <property type="match status" value="1"/>
</dbReference>
<dbReference type="Gene3D" id="3.40.50.1220">
    <property type="entry name" value="TPP-binding domain"/>
    <property type="match status" value="1"/>
</dbReference>
<dbReference type="AlphaFoldDB" id="A0A2M9G3V8"/>
<evidence type="ECO:0000259" key="6">
    <source>
        <dbReference type="Pfam" id="PF02776"/>
    </source>
</evidence>
<evidence type="ECO:0000313" key="8">
    <source>
        <dbReference type="Proteomes" id="UP000229498"/>
    </source>
</evidence>
<dbReference type="InterPro" id="IPR029061">
    <property type="entry name" value="THDP-binding"/>
</dbReference>
<dbReference type="CDD" id="cd02014">
    <property type="entry name" value="TPP_POX"/>
    <property type="match status" value="1"/>
</dbReference>
<dbReference type="Proteomes" id="UP000229498">
    <property type="component" value="Unassembled WGS sequence"/>
</dbReference>
<dbReference type="SUPFAM" id="SSF52467">
    <property type="entry name" value="DHS-like NAD/FAD-binding domain"/>
    <property type="match status" value="1"/>
</dbReference>
<dbReference type="InterPro" id="IPR012001">
    <property type="entry name" value="Thiamin_PyroP_enz_TPP-bd_dom"/>
</dbReference>
<protein>
    <submittedName>
        <fullName evidence="7">Thiamine pyrophosphate-requiring protein</fullName>
    </submittedName>
</protein>
<dbReference type="GO" id="GO:0003824">
    <property type="term" value="F:catalytic activity"/>
    <property type="evidence" value="ECO:0007669"/>
    <property type="project" value="InterPro"/>
</dbReference>
<organism evidence="7 8">
    <name type="scientific">Minwuia thermotolerans</name>
    <dbReference type="NCBI Taxonomy" id="2056226"/>
    <lineage>
        <taxon>Bacteria</taxon>
        <taxon>Pseudomonadati</taxon>
        <taxon>Pseudomonadota</taxon>
        <taxon>Alphaproteobacteria</taxon>
        <taxon>Minwuiales</taxon>
        <taxon>Minwuiaceae</taxon>
        <taxon>Minwuia</taxon>
    </lineage>
</organism>
<dbReference type="SUPFAM" id="SSF52518">
    <property type="entry name" value="Thiamin diphosphate-binding fold (THDP-binding)"/>
    <property type="match status" value="2"/>
</dbReference>
<feature type="domain" description="Thiamine pyrophosphate enzyme TPP-binding" evidence="5">
    <location>
        <begin position="390"/>
        <end position="544"/>
    </location>
</feature>
<dbReference type="Gene3D" id="3.40.50.970">
    <property type="match status" value="2"/>
</dbReference>
<evidence type="ECO:0000256" key="1">
    <source>
        <dbReference type="ARBA" id="ARBA00007812"/>
    </source>
</evidence>
<dbReference type="Pfam" id="PF02775">
    <property type="entry name" value="TPP_enzyme_C"/>
    <property type="match status" value="1"/>
</dbReference>
<dbReference type="NCBIfam" id="NF006129">
    <property type="entry name" value="PRK08273.1"/>
    <property type="match status" value="1"/>
</dbReference>